<name>A0A4Y2R828_ARAVE</name>
<gene>
    <name evidence="1" type="ORF">AVEN_250459_1</name>
</gene>
<dbReference type="InterPro" id="IPR036397">
    <property type="entry name" value="RNaseH_sf"/>
</dbReference>
<dbReference type="AlphaFoldDB" id="A0A4Y2R828"/>
<dbReference type="PANTHER" id="PTHR47326">
    <property type="entry name" value="TRANSPOSABLE ELEMENT TC3 TRANSPOSASE-LIKE PROTEIN"/>
    <property type="match status" value="1"/>
</dbReference>
<dbReference type="Proteomes" id="UP000499080">
    <property type="component" value="Unassembled WGS sequence"/>
</dbReference>
<organism evidence="1 2">
    <name type="scientific">Araneus ventricosus</name>
    <name type="common">Orbweaver spider</name>
    <name type="synonym">Epeira ventricosa</name>
    <dbReference type="NCBI Taxonomy" id="182803"/>
    <lineage>
        <taxon>Eukaryota</taxon>
        <taxon>Metazoa</taxon>
        <taxon>Ecdysozoa</taxon>
        <taxon>Arthropoda</taxon>
        <taxon>Chelicerata</taxon>
        <taxon>Arachnida</taxon>
        <taxon>Araneae</taxon>
        <taxon>Araneomorphae</taxon>
        <taxon>Entelegynae</taxon>
        <taxon>Araneoidea</taxon>
        <taxon>Araneidae</taxon>
        <taxon>Araneus</taxon>
    </lineage>
</organism>
<sequence>MGHVMNLFCVTSSFQHCNSAFVCVDSTIFMQDGAPPHIATAVKQLLNLHFGNDRIISRHFPTAWPPRSPDLNPCNFWLWGYLKDVLCGVPNANLTELKNSITQHIHNITTVICYGRWCSVLSAQRRKRWTAY</sequence>
<dbReference type="PANTHER" id="PTHR47326:SF1">
    <property type="entry name" value="HTH PSQ-TYPE DOMAIN-CONTAINING PROTEIN"/>
    <property type="match status" value="1"/>
</dbReference>
<reference evidence="1 2" key="1">
    <citation type="journal article" date="2019" name="Sci. Rep.">
        <title>Orb-weaving spider Araneus ventricosus genome elucidates the spidroin gene catalogue.</title>
        <authorList>
            <person name="Kono N."/>
            <person name="Nakamura H."/>
            <person name="Ohtoshi R."/>
            <person name="Moran D.A.P."/>
            <person name="Shinohara A."/>
            <person name="Yoshida Y."/>
            <person name="Fujiwara M."/>
            <person name="Mori M."/>
            <person name="Tomita M."/>
            <person name="Arakawa K."/>
        </authorList>
    </citation>
    <scope>NUCLEOTIDE SEQUENCE [LARGE SCALE GENOMIC DNA]</scope>
</reference>
<dbReference type="Gene3D" id="3.30.420.10">
    <property type="entry name" value="Ribonuclease H-like superfamily/Ribonuclease H"/>
    <property type="match status" value="1"/>
</dbReference>
<evidence type="ECO:0008006" key="3">
    <source>
        <dbReference type="Google" id="ProtNLM"/>
    </source>
</evidence>
<evidence type="ECO:0000313" key="2">
    <source>
        <dbReference type="Proteomes" id="UP000499080"/>
    </source>
</evidence>
<proteinExistence type="predicted"/>
<accession>A0A4Y2R828</accession>
<keyword evidence="2" id="KW-1185">Reference proteome</keyword>
<evidence type="ECO:0000313" key="1">
    <source>
        <dbReference type="EMBL" id="GBN71924.1"/>
    </source>
</evidence>
<comment type="caution">
    <text evidence="1">The sequence shown here is derived from an EMBL/GenBank/DDBJ whole genome shotgun (WGS) entry which is preliminary data.</text>
</comment>
<dbReference type="EMBL" id="BGPR01016122">
    <property type="protein sequence ID" value="GBN71924.1"/>
    <property type="molecule type" value="Genomic_DNA"/>
</dbReference>
<dbReference type="GO" id="GO:0003676">
    <property type="term" value="F:nucleic acid binding"/>
    <property type="evidence" value="ECO:0007669"/>
    <property type="project" value="InterPro"/>
</dbReference>
<protein>
    <recommendedName>
        <fullName evidence="3">Tc1-like transposase DDE domain-containing protein</fullName>
    </recommendedName>
</protein>
<dbReference type="OrthoDB" id="6436543at2759"/>